<feature type="signal peptide" evidence="1">
    <location>
        <begin position="1"/>
        <end position="29"/>
    </location>
</feature>
<dbReference type="EMBL" id="JAZDQT010000002">
    <property type="protein sequence ID" value="MEE1945575.1"/>
    <property type="molecule type" value="Genomic_DNA"/>
</dbReference>
<proteinExistence type="predicted"/>
<dbReference type="Proteomes" id="UP001336835">
    <property type="component" value="Unassembled WGS sequence"/>
</dbReference>
<dbReference type="RefSeq" id="WP_330107918.1">
    <property type="nucleotide sequence ID" value="NZ_JAZDQT010000002.1"/>
</dbReference>
<evidence type="ECO:0000313" key="3">
    <source>
        <dbReference type="Proteomes" id="UP001336835"/>
    </source>
</evidence>
<reference evidence="2 3" key="1">
    <citation type="submission" date="2024-01" db="EMBL/GenBank/DDBJ databases">
        <title>Pedobacter sp. nov., isolated from fresh soil.</title>
        <authorList>
            <person name="Le N.T.T."/>
        </authorList>
    </citation>
    <scope>NUCLEOTIDE SEQUENCE [LARGE SCALE GENOMIC DNA]</scope>
    <source>
        <strain evidence="2 3">KR3-3</strain>
    </source>
</reference>
<protein>
    <submittedName>
        <fullName evidence="2">Uncharacterized protein</fullName>
    </submittedName>
</protein>
<keyword evidence="3" id="KW-1185">Reference proteome</keyword>
<sequence>MKKFTLSLKKSVFFSSCLVLCVFSGFNSAEEHTVTIQQLLTKYHDNDALGRDVKRFEINVTNTGFCRYRKVFNNGKQEYFAFNLSRLKSMDYYGNVERGELYLRTKNDDVIVQTRNDKKGDIDSMGTYLVIPLKNINVEQLNELSLNFKQVNESLLVASNK</sequence>
<comment type="caution">
    <text evidence="2">The sequence shown here is derived from an EMBL/GenBank/DDBJ whole genome shotgun (WGS) entry which is preliminary data.</text>
</comment>
<organism evidence="2 3">
    <name type="scientific">Pedobacter albus</name>
    <dbReference type="NCBI Taxonomy" id="3113905"/>
    <lineage>
        <taxon>Bacteria</taxon>
        <taxon>Pseudomonadati</taxon>
        <taxon>Bacteroidota</taxon>
        <taxon>Sphingobacteriia</taxon>
        <taxon>Sphingobacteriales</taxon>
        <taxon>Sphingobacteriaceae</taxon>
        <taxon>Pedobacter</taxon>
    </lineage>
</organism>
<evidence type="ECO:0000256" key="1">
    <source>
        <dbReference type="SAM" id="SignalP"/>
    </source>
</evidence>
<gene>
    <name evidence="2" type="ORF">VRU48_10705</name>
</gene>
<keyword evidence="1" id="KW-0732">Signal</keyword>
<feature type="chain" id="PRO_5046669403" evidence="1">
    <location>
        <begin position="30"/>
        <end position="161"/>
    </location>
</feature>
<accession>A0ABU7I7Y9</accession>
<name>A0ABU7I7Y9_9SPHI</name>
<evidence type="ECO:0000313" key="2">
    <source>
        <dbReference type="EMBL" id="MEE1945575.1"/>
    </source>
</evidence>